<dbReference type="FunCoup" id="A0A2V0P7L3">
    <property type="interactions" value="1923"/>
</dbReference>
<dbReference type="HAMAP" id="MF_00311">
    <property type="entry name" value="ATP_synth_E_arch"/>
    <property type="match status" value="1"/>
</dbReference>
<comment type="caution">
    <text evidence="5">The sequence shown here is derived from an EMBL/GenBank/DDBJ whole genome shotgun (WGS) entry which is preliminary data.</text>
</comment>
<dbReference type="OrthoDB" id="10263003at2759"/>
<sequence length="232" mass="25910">MNELEVERQIEQMVRFIKQEAEEKANEIRVSAEEEFNLEKLQLLEQEKAKIRKDYERRESQVDVKKKIEYSKTLNEVRLRVLAAREAAIQTVVHEARVHVRKVARDAAAYRKLVQDLMVQAMHKLGEPTAVVRCRQVDLALVRELVEPARAQYAAQYGAAAPTLTVDAKDHLPPPPKGDDDEGASCSGGVVLTSADGRIVCSNTLDDRVAISYQANLPTIRGALFGTVAAVH</sequence>
<reference evidence="5 6" key="1">
    <citation type="journal article" date="2018" name="Sci. Rep.">
        <title>Raphidocelis subcapitata (=Pseudokirchneriella subcapitata) provides an insight into genome evolution and environmental adaptations in the Sphaeropleales.</title>
        <authorList>
            <person name="Suzuki S."/>
            <person name="Yamaguchi H."/>
            <person name="Nakajima N."/>
            <person name="Kawachi M."/>
        </authorList>
    </citation>
    <scope>NUCLEOTIDE SEQUENCE [LARGE SCALE GENOMIC DNA]</scope>
    <source>
        <strain evidence="5 6">NIES-35</strain>
    </source>
</reference>
<protein>
    <submittedName>
        <fullName evidence="5">V-type proton ATPase subunit E1</fullName>
    </submittedName>
</protein>
<dbReference type="InterPro" id="IPR002842">
    <property type="entry name" value="ATPase_V1_Esu"/>
</dbReference>
<keyword evidence="2" id="KW-0813">Transport</keyword>
<accession>A0A2V0P7L3</accession>
<dbReference type="Gene3D" id="6.10.250.1620">
    <property type="match status" value="1"/>
</dbReference>
<dbReference type="PANTHER" id="PTHR45715">
    <property type="entry name" value="ATPASE H+-TRANSPORTING V1 SUBUNIT E1A-RELATED"/>
    <property type="match status" value="1"/>
</dbReference>
<evidence type="ECO:0000313" key="5">
    <source>
        <dbReference type="EMBL" id="GBF95851.1"/>
    </source>
</evidence>
<dbReference type="STRING" id="307507.A0A2V0P7L3"/>
<name>A0A2V0P7L3_9CHLO</name>
<evidence type="ECO:0000256" key="4">
    <source>
        <dbReference type="SAM" id="MobiDB-lite"/>
    </source>
</evidence>
<dbReference type="InParanoid" id="A0A2V0P7L3"/>
<proteinExistence type="inferred from homology"/>
<dbReference type="EMBL" id="BDRX01000071">
    <property type="protein sequence ID" value="GBF95851.1"/>
    <property type="molecule type" value="Genomic_DNA"/>
</dbReference>
<evidence type="ECO:0000313" key="6">
    <source>
        <dbReference type="Proteomes" id="UP000247498"/>
    </source>
</evidence>
<dbReference type="GO" id="GO:0046961">
    <property type="term" value="F:proton-transporting ATPase activity, rotational mechanism"/>
    <property type="evidence" value="ECO:0007669"/>
    <property type="project" value="InterPro"/>
</dbReference>
<gene>
    <name evidence="5" type="ORF">Rsub_08442</name>
</gene>
<dbReference type="Proteomes" id="UP000247498">
    <property type="component" value="Unassembled WGS sequence"/>
</dbReference>
<dbReference type="SUPFAM" id="SSF160527">
    <property type="entry name" value="V-type ATPase subunit E-like"/>
    <property type="match status" value="1"/>
</dbReference>
<dbReference type="GO" id="GO:0033178">
    <property type="term" value="C:proton-transporting two-sector ATPase complex, catalytic domain"/>
    <property type="evidence" value="ECO:0007669"/>
    <property type="project" value="InterPro"/>
</dbReference>
<dbReference type="Pfam" id="PF01991">
    <property type="entry name" value="vATP-synt_E"/>
    <property type="match status" value="1"/>
</dbReference>
<evidence type="ECO:0000256" key="1">
    <source>
        <dbReference type="ARBA" id="ARBA00005901"/>
    </source>
</evidence>
<keyword evidence="3" id="KW-0406">Ion transport</keyword>
<organism evidence="5 6">
    <name type="scientific">Raphidocelis subcapitata</name>
    <dbReference type="NCBI Taxonomy" id="307507"/>
    <lineage>
        <taxon>Eukaryota</taxon>
        <taxon>Viridiplantae</taxon>
        <taxon>Chlorophyta</taxon>
        <taxon>core chlorophytes</taxon>
        <taxon>Chlorophyceae</taxon>
        <taxon>CS clade</taxon>
        <taxon>Sphaeropleales</taxon>
        <taxon>Selenastraceae</taxon>
        <taxon>Raphidocelis</taxon>
    </lineage>
</organism>
<feature type="region of interest" description="Disordered" evidence="4">
    <location>
        <begin position="166"/>
        <end position="185"/>
    </location>
</feature>
<dbReference type="InterPro" id="IPR038495">
    <property type="entry name" value="ATPase_E_C"/>
</dbReference>
<evidence type="ECO:0000256" key="2">
    <source>
        <dbReference type="ARBA" id="ARBA00022448"/>
    </source>
</evidence>
<dbReference type="AlphaFoldDB" id="A0A2V0P7L3"/>
<comment type="similarity">
    <text evidence="1">Belongs to the V-ATPase E subunit family.</text>
</comment>
<keyword evidence="6" id="KW-1185">Reference proteome</keyword>
<dbReference type="Gene3D" id="3.30.2320.30">
    <property type="entry name" value="ATP synthase, E subunit, C-terminal"/>
    <property type="match status" value="1"/>
</dbReference>
<evidence type="ECO:0000256" key="3">
    <source>
        <dbReference type="ARBA" id="ARBA00023065"/>
    </source>
</evidence>